<dbReference type="InterPro" id="IPR001279">
    <property type="entry name" value="Metallo-B-lactamas"/>
</dbReference>
<dbReference type="Gene3D" id="3.40.50.10890">
    <property type="match status" value="1"/>
</dbReference>
<dbReference type="GO" id="GO:0016787">
    <property type="term" value="F:hydrolase activity"/>
    <property type="evidence" value="ECO:0007669"/>
    <property type="project" value="UniProtKB-KW"/>
</dbReference>
<dbReference type="SMART" id="SM00849">
    <property type="entry name" value="Lactamase_B"/>
    <property type="match status" value="1"/>
</dbReference>
<name>A0A9D2L5F1_9FIRM</name>
<dbReference type="EMBL" id="DWYS01000008">
    <property type="protein sequence ID" value="HJB06343.1"/>
    <property type="molecule type" value="Genomic_DNA"/>
</dbReference>
<protein>
    <submittedName>
        <fullName evidence="4">MBL fold metallo-hydrolase</fullName>
    </submittedName>
</protein>
<feature type="domain" description="Metallo-beta-lactamase" evidence="2">
    <location>
        <begin position="13"/>
        <end position="226"/>
    </location>
</feature>
<reference evidence="4" key="1">
    <citation type="journal article" date="2021" name="PeerJ">
        <title>Extensive microbial diversity within the chicken gut microbiome revealed by metagenomics and culture.</title>
        <authorList>
            <person name="Gilroy R."/>
            <person name="Ravi A."/>
            <person name="Getino M."/>
            <person name="Pursley I."/>
            <person name="Horton D.L."/>
            <person name="Alikhan N.F."/>
            <person name="Baker D."/>
            <person name="Gharbi K."/>
            <person name="Hall N."/>
            <person name="Watson M."/>
            <person name="Adriaenssens E.M."/>
            <person name="Foster-Nyarko E."/>
            <person name="Jarju S."/>
            <person name="Secka A."/>
            <person name="Antonio M."/>
            <person name="Oren A."/>
            <person name="Chaudhuri R.R."/>
            <person name="La Ragione R."/>
            <person name="Hildebrand F."/>
            <person name="Pallen M.J."/>
        </authorList>
    </citation>
    <scope>NUCLEOTIDE SEQUENCE</scope>
    <source>
        <strain evidence="4">CHK188-4685</strain>
    </source>
</reference>
<accession>A0A9D2L5F1</accession>
<dbReference type="SUPFAM" id="SSF56281">
    <property type="entry name" value="Metallo-hydrolase/oxidoreductase"/>
    <property type="match status" value="1"/>
</dbReference>
<evidence type="ECO:0000259" key="3">
    <source>
        <dbReference type="SMART" id="SM01027"/>
    </source>
</evidence>
<dbReference type="Pfam" id="PF16661">
    <property type="entry name" value="Lactamase_B_6"/>
    <property type="match status" value="1"/>
</dbReference>
<dbReference type="SMART" id="SM01027">
    <property type="entry name" value="Beta-Casp"/>
    <property type="match status" value="1"/>
</dbReference>
<dbReference type="PANTHER" id="PTHR11203">
    <property type="entry name" value="CLEAVAGE AND POLYADENYLATION SPECIFICITY FACTOR FAMILY MEMBER"/>
    <property type="match status" value="1"/>
</dbReference>
<dbReference type="AlphaFoldDB" id="A0A9D2L5F1"/>
<dbReference type="InterPro" id="IPR011108">
    <property type="entry name" value="RMMBL"/>
</dbReference>
<dbReference type="Gene3D" id="3.60.15.10">
    <property type="entry name" value="Ribonuclease Z/Hydroxyacylglutathione hydrolase-like"/>
    <property type="match status" value="1"/>
</dbReference>
<evidence type="ECO:0000313" key="5">
    <source>
        <dbReference type="Proteomes" id="UP000886804"/>
    </source>
</evidence>
<dbReference type="InterPro" id="IPR050698">
    <property type="entry name" value="MBL"/>
</dbReference>
<dbReference type="GO" id="GO:0004521">
    <property type="term" value="F:RNA endonuclease activity"/>
    <property type="evidence" value="ECO:0007669"/>
    <property type="project" value="TreeGrafter"/>
</dbReference>
<keyword evidence="1" id="KW-0378">Hydrolase</keyword>
<feature type="domain" description="Beta-Casp" evidence="3">
    <location>
        <begin position="250"/>
        <end position="379"/>
    </location>
</feature>
<reference evidence="4" key="2">
    <citation type="submission" date="2021-04" db="EMBL/GenBank/DDBJ databases">
        <authorList>
            <person name="Gilroy R."/>
        </authorList>
    </citation>
    <scope>NUCLEOTIDE SEQUENCE</scope>
    <source>
        <strain evidence="4">CHK188-4685</strain>
    </source>
</reference>
<dbReference type="Pfam" id="PF07521">
    <property type="entry name" value="RMMBL"/>
    <property type="match status" value="1"/>
</dbReference>
<dbReference type="Proteomes" id="UP000886804">
    <property type="component" value="Unassembled WGS sequence"/>
</dbReference>
<dbReference type="Pfam" id="PF10996">
    <property type="entry name" value="Beta-Casp"/>
    <property type="match status" value="1"/>
</dbReference>
<evidence type="ECO:0000259" key="2">
    <source>
        <dbReference type="SMART" id="SM00849"/>
    </source>
</evidence>
<proteinExistence type="predicted"/>
<sequence>MKLTFIGADHEVTGSCHYLEVGKTKILVDCGMEQGNNPYQNAELPVGYNEIDYVLLTHAHIDHAGMLPWIYARGFRGRIITTYATADLCGIMLIDSAHIQEMEAEWKNRKAKRAGRIQVEPLYTTEDAQGVLGLFEGVAYDQMFRVNENLTLRFTDVGHLLGSASIEVWASEGENVRKIVFSGDIGNKNKPLIRNPQYIDQADYVVMETTYGNRRHKQGVDHIPQLASIIQETLDKGGNVVIPAFAVGRTQELLYMIRRIKEEEMVTGHPNFDVYVDSPLAVEATHVFKMNMRECYDEETKALVEKGINPIDFPGLKLSITSEESKNINFDPTPKVIISASGMCDAGRIRHHLKHNLWRKECCVVFAGYQADGTLGRLLVDGAREVKIFGEEINVQARIVQLEGISGHADRDGLLTWLLAFKEKPSYVFTVHGDEENCTAFTSMLTDQLGYEARAPYSGSQFDLIRGCWIKLTEAVPVDRQTAARRKATGIYTRLVEAGQQLMDVIHRNQEGANKDLLRFTEEIQALCEKWDR</sequence>
<dbReference type="InterPro" id="IPR036866">
    <property type="entry name" value="RibonucZ/Hydroxyglut_hydro"/>
</dbReference>
<evidence type="ECO:0000313" key="4">
    <source>
        <dbReference type="EMBL" id="HJB06343.1"/>
    </source>
</evidence>
<dbReference type="InterPro" id="IPR022712">
    <property type="entry name" value="Beta_Casp"/>
</dbReference>
<dbReference type="PANTHER" id="PTHR11203:SF37">
    <property type="entry name" value="INTEGRATOR COMPLEX SUBUNIT 11"/>
    <property type="match status" value="1"/>
</dbReference>
<evidence type="ECO:0000256" key="1">
    <source>
        <dbReference type="ARBA" id="ARBA00022801"/>
    </source>
</evidence>
<organism evidence="4 5">
    <name type="scientific">Candidatus Enterocloster faecavium</name>
    <dbReference type="NCBI Taxonomy" id="2838560"/>
    <lineage>
        <taxon>Bacteria</taxon>
        <taxon>Bacillati</taxon>
        <taxon>Bacillota</taxon>
        <taxon>Clostridia</taxon>
        <taxon>Lachnospirales</taxon>
        <taxon>Lachnospiraceae</taxon>
        <taxon>Enterocloster</taxon>
    </lineage>
</organism>
<comment type="caution">
    <text evidence="4">The sequence shown here is derived from an EMBL/GenBank/DDBJ whole genome shotgun (WGS) entry which is preliminary data.</text>
</comment>
<gene>
    <name evidence="4" type="ORF">H9716_00545</name>
</gene>
<dbReference type="CDD" id="cd16295">
    <property type="entry name" value="TTHA0252-CPSF-like_MBL-fold"/>
    <property type="match status" value="1"/>
</dbReference>